<sequence>MTGPSRRRLRRRSGRTGEHGRDRWMITYADLITLLLIFFVLMHSVSKIDTDKYDLVTDSLQKTFMSGSSVLDQGSGVTGTGRSGSKQTANPQDNKTNGQNTLTEREQAFRTQEQSLQNLMKVIQQYVTDNKLGDQIFVSDKPQGISITLSDRFLFDPGQAALKSNSSPILSKLASLFRNLEMTVSIEGHTDNIPIGQNSQYRDNWELSGARALSVLRFFIDKEKLNPDGFQYAGYADTRPAADNSTPAGRQKNRRVEITVLRQLQGK</sequence>
<dbReference type="Pfam" id="PF13677">
    <property type="entry name" value="MotB_plug"/>
    <property type="match status" value="1"/>
</dbReference>
<keyword evidence="5" id="KW-1133">Transmembrane helix</keyword>
<evidence type="ECO:0000256" key="3">
    <source>
        <dbReference type="ARBA" id="ARBA00022475"/>
    </source>
</evidence>
<feature type="compositionally biased region" description="Polar residues" evidence="8">
    <location>
        <begin position="86"/>
        <end position="99"/>
    </location>
</feature>
<proteinExistence type="inferred from homology"/>
<dbReference type="InterPro" id="IPR036737">
    <property type="entry name" value="OmpA-like_sf"/>
</dbReference>
<keyword evidence="4" id="KW-0812">Transmembrane</keyword>
<evidence type="ECO:0000256" key="2">
    <source>
        <dbReference type="ARBA" id="ARBA00008914"/>
    </source>
</evidence>
<comment type="similarity">
    <text evidence="2">Belongs to the MotB family.</text>
</comment>
<evidence type="ECO:0000259" key="9">
    <source>
        <dbReference type="PROSITE" id="PS51123"/>
    </source>
</evidence>
<evidence type="ECO:0000256" key="6">
    <source>
        <dbReference type="ARBA" id="ARBA00023136"/>
    </source>
</evidence>
<organism evidence="10 11">
    <name type="scientific">Paenibacillus lacisoli</name>
    <dbReference type="NCBI Taxonomy" id="3064525"/>
    <lineage>
        <taxon>Bacteria</taxon>
        <taxon>Bacillati</taxon>
        <taxon>Bacillota</taxon>
        <taxon>Bacilli</taxon>
        <taxon>Bacillales</taxon>
        <taxon>Paenibacillaceae</taxon>
        <taxon>Paenibacillus</taxon>
    </lineage>
</organism>
<dbReference type="RefSeq" id="WP_305023797.1">
    <property type="nucleotide sequence ID" value="NZ_JAUQTB010000003.1"/>
</dbReference>
<name>A0ABT9CBH4_9BACL</name>
<feature type="region of interest" description="Disordered" evidence="8">
    <location>
        <begin position="71"/>
        <end position="99"/>
    </location>
</feature>
<gene>
    <name evidence="10" type="ORF">Q5741_09315</name>
</gene>
<evidence type="ECO:0000313" key="10">
    <source>
        <dbReference type="EMBL" id="MDO7906619.1"/>
    </source>
</evidence>
<reference evidence="10 11" key="1">
    <citation type="submission" date="2023-07" db="EMBL/GenBank/DDBJ databases">
        <title>Paenibacillus sp. JX-17 nov. isolated from soil.</title>
        <authorList>
            <person name="Wan Y."/>
            <person name="Liu B."/>
        </authorList>
    </citation>
    <scope>NUCLEOTIDE SEQUENCE [LARGE SCALE GENOMIC DNA]</scope>
    <source>
        <strain evidence="10 11">JX-17</strain>
    </source>
</reference>
<keyword evidence="6 7" id="KW-0472">Membrane</keyword>
<dbReference type="InterPro" id="IPR025713">
    <property type="entry name" value="MotB-like_N_dom"/>
</dbReference>
<dbReference type="PANTHER" id="PTHR30329">
    <property type="entry name" value="STATOR ELEMENT OF FLAGELLAR MOTOR COMPLEX"/>
    <property type="match status" value="1"/>
</dbReference>
<evidence type="ECO:0000313" key="11">
    <source>
        <dbReference type="Proteomes" id="UP001240171"/>
    </source>
</evidence>
<dbReference type="PROSITE" id="PS51123">
    <property type="entry name" value="OMPA_2"/>
    <property type="match status" value="1"/>
</dbReference>
<dbReference type="SUPFAM" id="SSF103088">
    <property type="entry name" value="OmpA-like"/>
    <property type="match status" value="1"/>
</dbReference>
<evidence type="ECO:0000256" key="4">
    <source>
        <dbReference type="ARBA" id="ARBA00022692"/>
    </source>
</evidence>
<keyword evidence="11" id="KW-1185">Reference proteome</keyword>
<protein>
    <submittedName>
        <fullName evidence="10">OmpA family protein</fullName>
    </submittedName>
</protein>
<feature type="domain" description="OmpA-like" evidence="9">
    <location>
        <begin position="143"/>
        <end position="264"/>
    </location>
</feature>
<evidence type="ECO:0000256" key="5">
    <source>
        <dbReference type="ARBA" id="ARBA00022989"/>
    </source>
</evidence>
<evidence type="ECO:0000256" key="7">
    <source>
        <dbReference type="PROSITE-ProRule" id="PRU00473"/>
    </source>
</evidence>
<dbReference type="InterPro" id="IPR050330">
    <property type="entry name" value="Bact_OuterMem_StrucFunc"/>
</dbReference>
<keyword evidence="3" id="KW-1003">Cell membrane</keyword>
<dbReference type="Pfam" id="PF00691">
    <property type="entry name" value="OmpA"/>
    <property type="match status" value="1"/>
</dbReference>
<dbReference type="Proteomes" id="UP001240171">
    <property type="component" value="Unassembled WGS sequence"/>
</dbReference>
<dbReference type="CDD" id="cd07185">
    <property type="entry name" value="OmpA_C-like"/>
    <property type="match status" value="1"/>
</dbReference>
<evidence type="ECO:0000256" key="1">
    <source>
        <dbReference type="ARBA" id="ARBA00004162"/>
    </source>
</evidence>
<comment type="caution">
    <text evidence="10">The sequence shown here is derived from an EMBL/GenBank/DDBJ whole genome shotgun (WGS) entry which is preliminary data.</text>
</comment>
<dbReference type="PANTHER" id="PTHR30329:SF21">
    <property type="entry name" value="LIPOPROTEIN YIAD-RELATED"/>
    <property type="match status" value="1"/>
</dbReference>
<dbReference type="InterPro" id="IPR006665">
    <property type="entry name" value="OmpA-like"/>
</dbReference>
<dbReference type="EMBL" id="JAUQTB010000003">
    <property type="protein sequence ID" value="MDO7906619.1"/>
    <property type="molecule type" value="Genomic_DNA"/>
</dbReference>
<comment type="subcellular location">
    <subcellularLocation>
        <location evidence="1">Cell membrane</location>
        <topology evidence="1">Single-pass membrane protein</topology>
    </subcellularLocation>
</comment>
<evidence type="ECO:0000256" key="8">
    <source>
        <dbReference type="SAM" id="MobiDB-lite"/>
    </source>
</evidence>
<accession>A0ABT9CBH4</accession>
<dbReference type="Gene3D" id="3.30.1330.60">
    <property type="entry name" value="OmpA-like domain"/>
    <property type="match status" value="1"/>
</dbReference>